<accession>A0ACC0GJL5</accession>
<gene>
    <name evidence="1" type="ORF">LOK49_LG09G02058</name>
</gene>
<name>A0ACC0GJL5_9ERIC</name>
<evidence type="ECO:0000313" key="2">
    <source>
        <dbReference type="Proteomes" id="UP001060215"/>
    </source>
</evidence>
<comment type="caution">
    <text evidence="1">The sequence shown here is derived from an EMBL/GenBank/DDBJ whole genome shotgun (WGS) entry which is preliminary data.</text>
</comment>
<dbReference type="Proteomes" id="UP001060215">
    <property type="component" value="Chromosome 8"/>
</dbReference>
<keyword evidence="2" id="KW-1185">Reference proteome</keyword>
<proteinExistence type="predicted"/>
<sequence>MPPIYNCCAQTHKEHGGIQATGYHFLGSKLLANLRTRKQMTIMPWVWCCLQNSHQVDDIHRKQTSVVVMMMAVMVDIKDEDDVFSDAIDLFSLSK</sequence>
<organism evidence="1 2">
    <name type="scientific">Camellia lanceoleosa</name>
    <dbReference type="NCBI Taxonomy" id="1840588"/>
    <lineage>
        <taxon>Eukaryota</taxon>
        <taxon>Viridiplantae</taxon>
        <taxon>Streptophyta</taxon>
        <taxon>Embryophyta</taxon>
        <taxon>Tracheophyta</taxon>
        <taxon>Spermatophyta</taxon>
        <taxon>Magnoliopsida</taxon>
        <taxon>eudicotyledons</taxon>
        <taxon>Gunneridae</taxon>
        <taxon>Pentapetalae</taxon>
        <taxon>asterids</taxon>
        <taxon>Ericales</taxon>
        <taxon>Theaceae</taxon>
        <taxon>Camellia</taxon>
    </lineage>
</organism>
<evidence type="ECO:0000313" key="1">
    <source>
        <dbReference type="EMBL" id="KAI8001154.1"/>
    </source>
</evidence>
<protein>
    <submittedName>
        <fullName evidence="1">Uncharacterized protein</fullName>
    </submittedName>
</protein>
<reference evidence="1 2" key="1">
    <citation type="journal article" date="2022" name="Plant J.">
        <title>Chromosome-level genome of Camellia lanceoleosa provides a valuable resource for understanding genome evolution and self-incompatibility.</title>
        <authorList>
            <person name="Gong W."/>
            <person name="Xiao S."/>
            <person name="Wang L."/>
            <person name="Liao Z."/>
            <person name="Chang Y."/>
            <person name="Mo W."/>
            <person name="Hu G."/>
            <person name="Li W."/>
            <person name="Zhao G."/>
            <person name="Zhu H."/>
            <person name="Hu X."/>
            <person name="Ji K."/>
            <person name="Xiang X."/>
            <person name="Song Q."/>
            <person name="Yuan D."/>
            <person name="Jin S."/>
            <person name="Zhang L."/>
        </authorList>
    </citation>
    <scope>NUCLEOTIDE SEQUENCE [LARGE SCALE GENOMIC DNA]</scope>
    <source>
        <strain evidence="1">SQ_2022a</strain>
    </source>
</reference>
<dbReference type="EMBL" id="CM045765">
    <property type="protein sequence ID" value="KAI8001154.1"/>
    <property type="molecule type" value="Genomic_DNA"/>
</dbReference>